<keyword evidence="2" id="KW-1185">Reference proteome</keyword>
<proteinExistence type="predicted"/>
<dbReference type="AntiFam" id="ANF00012">
    <property type="entry name" value="tRNA translation"/>
</dbReference>
<organism evidence="1 2">
    <name type="scientific">Novimethylophilus kurashikiensis</name>
    <dbReference type="NCBI Taxonomy" id="1825523"/>
    <lineage>
        <taxon>Bacteria</taxon>
        <taxon>Pseudomonadati</taxon>
        <taxon>Pseudomonadota</taxon>
        <taxon>Betaproteobacteria</taxon>
        <taxon>Nitrosomonadales</taxon>
        <taxon>Methylophilaceae</taxon>
        <taxon>Novimethylophilus</taxon>
    </lineage>
</organism>
<dbReference type="Proteomes" id="UP000245081">
    <property type="component" value="Unassembled WGS sequence"/>
</dbReference>
<reference evidence="1 2" key="1">
    <citation type="journal article" date="2018" name="Environ. Microbiol.">
        <title>Isolation and genomic characterization of Novimethylophilus kurashikiensis gen. nov. sp. nov., a new lanthanide-dependent methylotrophic species of Methylophilaceae.</title>
        <authorList>
            <person name="Lv H."/>
            <person name="Sahin N."/>
            <person name="Tani A."/>
        </authorList>
    </citation>
    <scope>NUCLEOTIDE SEQUENCE [LARGE SCALE GENOMIC DNA]</scope>
    <source>
        <strain evidence="1 2">La2-4</strain>
    </source>
</reference>
<protein>
    <submittedName>
        <fullName evidence="1">Uncharacterized protein</fullName>
    </submittedName>
</protein>
<name>A0A2R5F701_9PROT</name>
<comment type="caution">
    <text evidence="1">The sequence shown here is derived from an EMBL/GenBank/DDBJ whole genome shotgun (WGS) entry which is preliminary data.</text>
</comment>
<dbReference type="AlphaFoldDB" id="A0A2R5F701"/>
<evidence type="ECO:0000313" key="2">
    <source>
        <dbReference type="Proteomes" id="UP000245081"/>
    </source>
</evidence>
<sequence>MAKSSEIASLKYSKWHKKGAFRLGKPLYYQILGGQGQNRTADTRIFNPLLYQLSYLAILRRPHKVVESPAL</sequence>
<gene>
    <name evidence="1" type="ORF">NMK_1386</name>
</gene>
<evidence type="ECO:0000313" key="1">
    <source>
        <dbReference type="EMBL" id="GBG13835.1"/>
    </source>
</evidence>
<dbReference type="EMBL" id="BDOQ01000003">
    <property type="protein sequence ID" value="GBG13835.1"/>
    <property type="molecule type" value="Genomic_DNA"/>
</dbReference>
<accession>A0A2R5F701</accession>